<evidence type="ECO:0000256" key="1">
    <source>
        <dbReference type="ARBA" id="ARBA00009589"/>
    </source>
</evidence>
<dbReference type="InterPro" id="IPR023214">
    <property type="entry name" value="HAD_sf"/>
</dbReference>
<dbReference type="NCBIfam" id="TIGR02244">
    <property type="entry name" value="HAD-IG-Ncltidse"/>
    <property type="match status" value="1"/>
</dbReference>
<evidence type="ECO:0000256" key="3">
    <source>
        <dbReference type="ARBA" id="ARBA00022801"/>
    </source>
</evidence>
<evidence type="ECO:0008006" key="8">
    <source>
        <dbReference type="Google" id="ProtNLM"/>
    </source>
</evidence>
<evidence type="ECO:0000256" key="2">
    <source>
        <dbReference type="ARBA" id="ARBA00022723"/>
    </source>
</evidence>
<dbReference type="Proteomes" id="UP000747399">
    <property type="component" value="Unassembled WGS sequence"/>
</dbReference>
<gene>
    <name evidence="6" type="ORF">Vafri_7138</name>
</gene>
<proteinExistence type="inferred from homology"/>
<keyword evidence="7" id="KW-1185">Reference proteome</keyword>
<organism evidence="6 7">
    <name type="scientific">Volvox africanus</name>
    <dbReference type="NCBI Taxonomy" id="51714"/>
    <lineage>
        <taxon>Eukaryota</taxon>
        <taxon>Viridiplantae</taxon>
        <taxon>Chlorophyta</taxon>
        <taxon>core chlorophytes</taxon>
        <taxon>Chlorophyceae</taxon>
        <taxon>CS clade</taxon>
        <taxon>Chlamydomonadales</taxon>
        <taxon>Volvocaceae</taxon>
        <taxon>Volvox</taxon>
    </lineage>
</organism>
<dbReference type="InterPro" id="IPR008380">
    <property type="entry name" value="HAD-SF_hydro_IG_5-nucl"/>
</dbReference>
<dbReference type="EMBL" id="BNCO01000010">
    <property type="protein sequence ID" value="GIL51268.1"/>
    <property type="molecule type" value="Genomic_DNA"/>
</dbReference>
<comment type="similarity">
    <text evidence="1">Belongs to the 5'(3')-deoxyribonucleotidase family.</text>
</comment>
<evidence type="ECO:0000313" key="7">
    <source>
        <dbReference type="Proteomes" id="UP000747399"/>
    </source>
</evidence>
<name>A0A8J4B028_9CHLO</name>
<evidence type="ECO:0000256" key="4">
    <source>
        <dbReference type="ARBA" id="ARBA00022842"/>
    </source>
</evidence>
<reference evidence="6" key="1">
    <citation type="journal article" date="2021" name="Proc. Natl. Acad. Sci. U.S.A.">
        <title>Three genomes in the algal genus Volvox reveal the fate of a haploid sex-determining region after a transition to homothallism.</title>
        <authorList>
            <person name="Yamamoto K."/>
            <person name="Hamaji T."/>
            <person name="Kawai-Toyooka H."/>
            <person name="Matsuzaki R."/>
            <person name="Takahashi F."/>
            <person name="Nishimura Y."/>
            <person name="Kawachi M."/>
            <person name="Noguchi H."/>
            <person name="Minakuchi Y."/>
            <person name="Umen J.G."/>
            <person name="Toyoda A."/>
            <person name="Nozaki H."/>
        </authorList>
    </citation>
    <scope>NUCLEOTIDE SEQUENCE</scope>
    <source>
        <strain evidence="6">NIES-3780</strain>
    </source>
</reference>
<keyword evidence="2" id="KW-0479">Metal-binding</keyword>
<dbReference type="Pfam" id="PF05761">
    <property type="entry name" value="5_nucleotid"/>
    <property type="match status" value="1"/>
</dbReference>
<accession>A0A8J4B028</accession>
<keyword evidence="3" id="KW-0378">Hydrolase</keyword>
<feature type="non-terminal residue" evidence="6">
    <location>
        <position position="1"/>
    </location>
</feature>
<evidence type="ECO:0000256" key="5">
    <source>
        <dbReference type="SAM" id="MobiDB-lite"/>
    </source>
</evidence>
<dbReference type="GO" id="GO:0046872">
    <property type="term" value="F:metal ion binding"/>
    <property type="evidence" value="ECO:0007669"/>
    <property type="project" value="UniProtKB-KW"/>
</dbReference>
<dbReference type="PANTHER" id="PTHR12103:SF22">
    <property type="entry name" value="HAD-SUPERFAMILY HYDROLASE, SUBFAMILY IG, 5'-NUCLEOTIDASE"/>
    <property type="match status" value="1"/>
</dbReference>
<feature type="compositionally biased region" description="Low complexity" evidence="5">
    <location>
        <begin position="699"/>
        <end position="714"/>
    </location>
</feature>
<dbReference type="SUPFAM" id="SSF56784">
    <property type="entry name" value="HAD-like"/>
    <property type="match status" value="1"/>
</dbReference>
<dbReference type="PANTHER" id="PTHR12103">
    <property type="entry name" value="5'-NUCLEOTIDASE DOMAIN-CONTAINING"/>
    <property type="match status" value="1"/>
</dbReference>
<evidence type="ECO:0000313" key="6">
    <source>
        <dbReference type="EMBL" id="GIL51268.1"/>
    </source>
</evidence>
<dbReference type="GO" id="GO:0008253">
    <property type="term" value="F:5'-nucleotidase activity"/>
    <property type="evidence" value="ECO:0007669"/>
    <property type="project" value="TreeGrafter"/>
</dbReference>
<protein>
    <recommendedName>
        <fullName evidence="8">5'-nucleotidase</fullName>
    </recommendedName>
</protein>
<dbReference type="AlphaFoldDB" id="A0A8J4B028"/>
<comment type="caution">
    <text evidence="6">The sequence shown here is derived from an EMBL/GenBank/DDBJ whole genome shotgun (WGS) entry which is preliminary data.</text>
</comment>
<dbReference type="InterPro" id="IPR036412">
    <property type="entry name" value="HAD-like_sf"/>
</dbReference>
<keyword evidence="4" id="KW-0460">Magnesium</keyword>
<dbReference type="Gene3D" id="3.40.50.1000">
    <property type="entry name" value="HAD superfamily/HAD-like"/>
    <property type="match status" value="1"/>
</dbReference>
<sequence length="734" mass="82804">KSNPVSSSCRDQTLCTCAGGKHRLGPFAKVSVAISDQGKRKSLYYPIYKATIGGMRLRPLGAWAASNTWTLPAHRVAKVIAHVRVRAKPLRDWHTSWICQSGPGGVSDVLQPTPQPVDDPAVATEETFSTSTGVVEPVQEDAAEIDFLGESTEGDLHFHLVDSLRKGKVGVINVFGMKSLDDIYSLPLARLKAATQSVLDVLDVPESFPDGNPQRAIYCSRTLNLRSIKAIGYDMDYTLIHYDVNAWEGRAYEYGLETLRQQGVPVDGLRFDPDLVIRGLIMDKEHGNLIKVDRFGLVKRAMHGTRMMSWQEIRELYGREVVNLRNEGRWVFLNTLFSVSEAVMYMQLVDRLDLGMFQVGAGNISYQALYGMVSKALYRTHVEGKLKAEIIQAPERYVELDPEMAQALLDQRDSGKQLLLITNSDYEYTNKMMSFAYDPFLPAGMRWRDLFDMVIVMARKPDFFNYNMSLYEVVTPDGLMRPVLGACKGGLYCGGSARMVEKALGVEGDDLLYVGDHIYTDAALAKINFRWRTALVIRELELEIDALARGRPHRDALKELMTKKELIGDVFNQLRLSRQRWVHGHIAAASFDDEEGINETLAQLLMVMEHLDDRIGPMLERDGEHFNKRWGYLSRAGLNDKSQLNRQIEKYADIYTSRVSNFLRYTPYSYFRSPSQSLAHDRNLSRYYEKMYGTAENSSLMGNSSDSSSNGNNDFVSLKGEGPDSDPEHEQDVV</sequence>
<feature type="region of interest" description="Disordered" evidence="5">
    <location>
        <begin position="699"/>
        <end position="734"/>
    </location>
</feature>